<proteinExistence type="inferred from homology"/>
<dbReference type="InterPro" id="IPR006175">
    <property type="entry name" value="YjgF/YER057c/UK114"/>
</dbReference>
<dbReference type="SUPFAM" id="SSF55298">
    <property type="entry name" value="YjgF-like"/>
    <property type="match status" value="1"/>
</dbReference>
<reference evidence="2 3" key="1">
    <citation type="submission" date="2024-09" db="EMBL/GenBank/DDBJ databases">
        <authorList>
            <person name="Sun Q."/>
            <person name="Mori K."/>
        </authorList>
    </citation>
    <scope>NUCLEOTIDE SEQUENCE [LARGE SCALE GENOMIC DNA]</scope>
    <source>
        <strain evidence="2 3">CCM 7539</strain>
    </source>
</reference>
<gene>
    <name evidence="2" type="ORF">ACFFHK_05830</name>
</gene>
<accession>A0ABV6H0V0</accession>
<dbReference type="EMBL" id="JBHLWB010000005">
    <property type="protein sequence ID" value="MFC0309228.1"/>
    <property type="molecule type" value="Genomic_DNA"/>
</dbReference>
<dbReference type="Gene3D" id="3.30.1330.40">
    <property type="entry name" value="RutC-like"/>
    <property type="match status" value="1"/>
</dbReference>
<dbReference type="Pfam" id="PF01042">
    <property type="entry name" value="Ribonuc_L-PSP"/>
    <property type="match status" value="1"/>
</dbReference>
<dbReference type="RefSeq" id="WP_382370486.1">
    <property type="nucleotide sequence ID" value="NZ_JBHLWB010000005.1"/>
</dbReference>
<dbReference type="PANTHER" id="PTHR47328:SF1">
    <property type="entry name" value="RUTC FAMILY PROTEIN YOAB"/>
    <property type="match status" value="1"/>
</dbReference>
<organism evidence="2 3">
    <name type="scientific">Gallibacterium trehalosifermentans</name>
    <dbReference type="NCBI Taxonomy" id="516935"/>
    <lineage>
        <taxon>Bacteria</taxon>
        <taxon>Pseudomonadati</taxon>
        <taxon>Pseudomonadota</taxon>
        <taxon>Gammaproteobacteria</taxon>
        <taxon>Pasteurellales</taxon>
        <taxon>Pasteurellaceae</taxon>
        <taxon>Gallibacterium</taxon>
    </lineage>
</organism>
<comment type="caution">
    <text evidence="2">The sequence shown here is derived from an EMBL/GenBank/DDBJ whole genome shotgun (WGS) entry which is preliminary data.</text>
</comment>
<evidence type="ECO:0000313" key="2">
    <source>
        <dbReference type="EMBL" id="MFC0309228.1"/>
    </source>
</evidence>
<dbReference type="InterPro" id="IPR019897">
    <property type="entry name" value="RidA_CS"/>
</dbReference>
<dbReference type="InterPro" id="IPR035709">
    <property type="entry name" value="YoaB-like"/>
</dbReference>
<sequence length="117" mass="12918">MREIKRIDAGDRLSEATIHSGIIYLAGQVPEDTSLDAYGQTKQVLQLIDNLLAQSQSDKSRILRAEIFLADMQDYAAMNQAWDEWVIAGSAPARATVEAKLANPDWKVEIVITAACQ</sequence>
<dbReference type="PROSITE" id="PS01094">
    <property type="entry name" value="UPF0076"/>
    <property type="match status" value="1"/>
</dbReference>
<dbReference type="CDD" id="cd06150">
    <property type="entry name" value="YjgF_YER057c_UK114_like_2"/>
    <property type="match status" value="1"/>
</dbReference>
<dbReference type="InterPro" id="IPR035959">
    <property type="entry name" value="RutC-like_sf"/>
</dbReference>
<protein>
    <submittedName>
        <fullName evidence="2">RidA family protein</fullName>
    </submittedName>
</protein>
<evidence type="ECO:0000313" key="3">
    <source>
        <dbReference type="Proteomes" id="UP001589767"/>
    </source>
</evidence>
<dbReference type="Proteomes" id="UP001589767">
    <property type="component" value="Unassembled WGS sequence"/>
</dbReference>
<dbReference type="PANTHER" id="PTHR47328">
    <property type="match status" value="1"/>
</dbReference>
<keyword evidence="3" id="KW-1185">Reference proteome</keyword>
<evidence type="ECO:0000256" key="1">
    <source>
        <dbReference type="ARBA" id="ARBA00010552"/>
    </source>
</evidence>
<name>A0ABV6H0V0_9PAST</name>
<comment type="similarity">
    <text evidence="1">Belongs to the RutC family.</text>
</comment>